<feature type="region of interest" description="Disordered" evidence="10">
    <location>
        <begin position="194"/>
        <end position="216"/>
    </location>
</feature>
<dbReference type="Pfam" id="PF00294">
    <property type="entry name" value="PfkB"/>
    <property type="match status" value="1"/>
</dbReference>
<organism evidence="12 13">
    <name type="scientific">Occultella glacieicola</name>
    <dbReference type="NCBI Taxonomy" id="2518684"/>
    <lineage>
        <taxon>Bacteria</taxon>
        <taxon>Bacillati</taxon>
        <taxon>Actinomycetota</taxon>
        <taxon>Actinomycetes</taxon>
        <taxon>Micrococcales</taxon>
        <taxon>Ruaniaceae</taxon>
        <taxon>Occultella</taxon>
    </lineage>
</organism>
<comment type="subcellular location">
    <subcellularLocation>
        <location evidence="9">Cytoplasm</location>
    </subcellularLocation>
</comment>
<name>A0ABY2E9E4_9MICO</name>
<dbReference type="EC" id="2.7.1.15" evidence="9"/>
<keyword evidence="1 9" id="KW-0808">Transferase</keyword>
<comment type="subunit">
    <text evidence="9">Homodimer.</text>
</comment>
<evidence type="ECO:0000256" key="5">
    <source>
        <dbReference type="ARBA" id="ARBA00022840"/>
    </source>
</evidence>
<feature type="binding site" evidence="9">
    <location>
        <position position="186"/>
    </location>
    <ligand>
        <name>ATP</name>
        <dbReference type="ChEBI" id="CHEBI:30616"/>
    </ligand>
</feature>
<keyword evidence="13" id="KW-1185">Reference proteome</keyword>
<keyword evidence="8 9" id="KW-0119">Carbohydrate metabolism</keyword>
<feature type="active site" description="Proton acceptor" evidence="9">
    <location>
        <position position="267"/>
    </location>
</feature>
<dbReference type="RefSeq" id="WP_133106027.1">
    <property type="nucleotide sequence ID" value="NZ_SMNA01000001.1"/>
</dbReference>
<feature type="binding site" evidence="9">
    <location>
        <position position="312"/>
    </location>
    <ligand>
        <name>K(+)</name>
        <dbReference type="ChEBI" id="CHEBI:29103"/>
    </ligand>
</feature>
<feature type="binding site" evidence="9">
    <location>
        <begin position="266"/>
        <end position="267"/>
    </location>
    <ligand>
        <name>ATP</name>
        <dbReference type="ChEBI" id="CHEBI:30616"/>
    </ligand>
</feature>
<keyword evidence="7 9" id="KW-0630">Potassium</keyword>
<comment type="activity regulation">
    <text evidence="9">Activated by a monovalent cation that binds near, but not in, the active site. The most likely occupant of the site in vivo is potassium. Ion binding induces a conformational change that may alter substrate affinity.</text>
</comment>
<comment type="pathway">
    <text evidence="9">Carbohydrate metabolism; D-ribose degradation; D-ribose 5-phosphate from beta-D-ribopyranose: step 2/2.</text>
</comment>
<dbReference type="PANTHER" id="PTHR10584">
    <property type="entry name" value="SUGAR KINASE"/>
    <property type="match status" value="1"/>
</dbReference>
<evidence type="ECO:0000256" key="10">
    <source>
        <dbReference type="SAM" id="MobiDB-lite"/>
    </source>
</evidence>
<reference evidence="12 13" key="1">
    <citation type="submission" date="2019-03" db="EMBL/GenBank/DDBJ databases">
        <title>Genomic features of bacteria from cold environments.</title>
        <authorList>
            <person name="Shen L."/>
        </authorList>
    </citation>
    <scope>NUCLEOTIDE SEQUENCE [LARGE SCALE GENOMIC DNA]</scope>
    <source>
        <strain evidence="13">T3246-1</strain>
    </source>
</reference>
<evidence type="ECO:0000259" key="11">
    <source>
        <dbReference type="Pfam" id="PF00294"/>
    </source>
</evidence>
<dbReference type="PANTHER" id="PTHR10584:SF166">
    <property type="entry name" value="RIBOKINASE"/>
    <property type="match status" value="1"/>
</dbReference>
<keyword evidence="2 9" id="KW-0479">Metal-binding</keyword>
<feature type="binding site" evidence="9">
    <location>
        <begin position="10"/>
        <end position="12"/>
    </location>
    <ligand>
        <name>substrate</name>
    </ligand>
</feature>
<dbReference type="InterPro" id="IPR011611">
    <property type="entry name" value="PfkB_dom"/>
</dbReference>
<comment type="catalytic activity">
    <reaction evidence="9">
        <text>D-ribose + ATP = D-ribose 5-phosphate + ADP + H(+)</text>
        <dbReference type="Rhea" id="RHEA:13697"/>
        <dbReference type="ChEBI" id="CHEBI:15378"/>
        <dbReference type="ChEBI" id="CHEBI:30616"/>
        <dbReference type="ChEBI" id="CHEBI:47013"/>
        <dbReference type="ChEBI" id="CHEBI:78346"/>
        <dbReference type="ChEBI" id="CHEBI:456216"/>
        <dbReference type="EC" id="2.7.1.15"/>
    </reaction>
</comment>
<dbReference type="PRINTS" id="PR00990">
    <property type="entry name" value="RIBOKINASE"/>
</dbReference>
<proteinExistence type="inferred from homology"/>
<keyword evidence="9" id="KW-0963">Cytoplasm</keyword>
<comment type="caution">
    <text evidence="12">The sequence shown here is derived from an EMBL/GenBank/DDBJ whole genome shotgun (WGS) entry which is preliminary data.</text>
</comment>
<dbReference type="SUPFAM" id="SSF53613">
    <property type="entry name" value="Ribokinase-like"/>
    <property type="match status" value="1"/>
</dbReference>
<feature type="binding site" evidence="9">
    <location>
        <begin position="235"/>
        <end position="240"/>
    </location>
    <ligand>
        <name>ATP</name>
        <dbReference type="ChEBI" id="CHEBI:30616"/>
    </ligand>
</feature>
<feature type="binding site" evidence="9">
    <location>
        <begin position="38"/>
        <end position="42"/>
    </location>
    <ligand>
        <name>substrate</name>
    </ligand>
</feature>
<gene>
    <name evidence="9" type="primary">rbsK</name>
    <name evidence="12" type="ORF">EXU48_02810</name>
</gene>
<evidence type="ECO:0000256" key="8">
    <source>
        <dbReference type="ARBA" id="ARBA00023277"/>
    </source>
</evidence>
<evidence type="ECO:0000256" key="7">
    <source>
        <dbReference type="ARBA" id="ARBA00022958"/>
    </source>
</evidence>
<keyword evidence="5 9" id="KW-0067">ATP-binding</keyword>
<feature type="binding site" evidence="9">
    <location>
        <position position="309"/>
    </location>
    <ligand>
        <name>K(+)</name>
        <dbReference type="ChEBI" id="CHEBI:29103"/>
    </ligand>
</feature>
<feature type="binding site" evidence="9">
    <location>
        <position position="263"/>
    </location>
    <ligand>
        <name>K(+)</name>
        <dbReference type="ChEBI" id="CHEBI:29103"/>
    </ligand>
</feature>
<comment type="caution">
    <text evidence="9">Lacks conserved residue(s) required for the propagation of feature annotation.</text>
</comment>
<keyword evidence="3 9" id="KW-0547">Nucleotide-binding</keyword>
<evidence type="ECO:0000313" key="12">
    <source>
        <dbReference type="EMBL" id="TDE99125.1"/>
    </source>
</evidence>
<protein>
    <recommendedName>
        <fullName evidence="9">Ribokinase</fullName>
        <shortName evidence="9">RK</shortName>
        <ecNumber evidence="9">2.7.1.15</ecNumber>
    </recommendedName>
</protein>
<feature type="binding site" evidence="9">
    <location>
        <position position="138"/>
    </location>
    <ligand>
        <name>substrate</name>
    </ligand>
</feature>
<comment type="similarity">
    <text evidence="9">Belongs to the carbohydrate kinase PfkB family. Ribokinase subfamily.</text>
</comment>
<dbReference type="InterPro" id="IPR002139">
    <property type="entry name" value="Ribo/fructo_kinase"/>
</dbReference>
<feature type="binding site" evidence="9">
    <location>
        <position position="261"/>
    </location>
    <ligand>
        <name>K(+)</name>
        <dbReference type="ChEBI" id="CHEBI:29103"/>
    </ligand>
</feature>
<evidence type="ECO:0000256" key="4">
    <source>
        <dbReference type="ARBA" id="ARBA00022777"/>
    </source>
</evidence>
<feature type="binding site" evidence="9">
    <location>
        <position position="267"/>
    </location>
    <ligand>
        <name>substrate</name>
    </ligand>
</feature>
<keyword evidence="6 9" id="KW-0460">Magnesium</keyword>
<accession>A0ABY2E9E4</accession>
<evidence type="ECO:0000256" key="6">
    <source>
        <dbReference type="ARBA" id="ARBA00022842"/>
    </source>
</evidence>
<evidence type="ECO:0000256" key="3">
    <source>
        <dbReference type="ARBA" id="ARBA00022741"/>
    </source>
</evidence>
<evidence type="ECO:0000313" key="13">
    <source>
        <dbReference type="Proteomes" id="UP000504882"/>
    </source>
</evidence>
<dbReference type="InterPro" id="IPR029056">
    <property type="entry name" value="Ribokinase-like"/>
</dbReference>
<dbReference type="Gene3D" id="3.40.1190.20">
    <property type="match status" value="1"/>
</dbReference>
<feature type="binding site" evidence="9">
    <location>
        <position position="318"/>
    </location>
    <ligand>
        <name>K(+)</name>
        <dbReference type="ChEBI" id="CHEBI:29103"/>
    </ligand>
</feature>
<feature type="binding site" evidence="9">
    <location>
        <position position="314"/>
    </location>
    <ligand>
        <name>K(+)</name>
        <dbReference type="ChEBI" id="CHEBI:29103"/>
    </ligand>
</feature>
<evidence type="ECO:0000256" key="2">
    <source>
        <dbReference type="ARBA" id="ARBA00022723"/>
    </source>
</evidence>
<comment type="function">
    <text evidence="9">Catalyzes the phosphorylation of ribose at O-5 in a reaction requiring ATP and magnesium. The resulting D-ribose-5-phosphate can then be used either for sythesis of nucleotides, histidine, and tryptophan, or as a component of the pentose phosphate pathway.</text>
</comment>
<dbReference type="Proteomes" id="UP000504882">
    <property type="component" value="Unassembled WGS sequence"/>
</dbReference>
<evidence type="ECO:0000256" key="9">
    <source>
        <dbReference type="HAMAP-Rule" id="MF_01987"/>
    </source>
</evidence>
<evidence type="ECO:0000256" key="1">
    <source>
        <dbReference type="ARBA" id="ARBA00022679"/>
    </source>
</evidence>
<dbReference type="HAMAP" id="MF_01987">
    <property type="entry name" value="Ribokinase"/>
    <property type="match status" value="1"/>
</dbReference>
<dbReference type="EMBL" id="SMNA01000001">
    <property type="protein sequence ID" value="TDE99125.1"/>
    <property type="molecule type" value="Genomic_DNA"/>
</dbReference>
<dbReference type="InterPro" id="IPR011877">
    <property type="entry name" value="Ribokinase"/>
</dbReference>
<comment type="cofactor">
    <cofactor evidence="9">
        <name>Mg(2+)</name>
        <dbReference type="ChEBI" id="CHEBI:18420"/>
    </cofactor>
    <text evidence="9">Requires a divalent cation, most likely magnesium in vivo, as an electrophilic catalyst to aid phosphoryl group transfer. It is the chelate of the metal and the nucleotide that is the actual substrate.</text>
</comment>
<feature type="domain" description="Carbohydrate kinase PfkB" evidence="11">
    <location>
        <begin position="3"/>
        <end position="321"/>
    </location>
</feature>
<sequence>MTVVVVGSVNTDLVARVPHVPRPGETLLGSDLARHGGGKGANQAVAAARAGAVPVAFVGAVGSDPDGEALRGALVADGIDTAGLVTVPGPSGMALITVAQDGENAIVVAPGANGALSTLTDVQRRVVAAADVVVAQLEVPVPLVLDAARTRSDHALLVLNAAPSAPLTDPGTAADLLAVTDVLVLNEHELADVGGPSPAGSAGTAGTAGTAGKAGTDTPEAIARVADRVPALIVTLGSDGAVIAVGDDRRRVPAFPARAVDTTGAGDTFCGVLAAALAGAGGGSGERRVPPIDALAQAARAASAAAALAVGRVGAQASVPTAAEVRDLLAGAPKEHA</sequence>
<keyword evidence="4 9" id="KW-0418">Kinase</keyword>